<dbReference type="SUPFAM" id="SSF103088">
    <property type="entry name" value="OmpA-like"/>
    <property type="match status" value="1"/>
</dbReference>
<evidence type="ECO:0000313" key="5">
    <source>
        <dbReference type="EMBL" id="CUK08994.1"/>
    </source>
</evidence>
<dbReference type="GeneID" id="83882299"/>
<dbReference type="SUPFAM" id="SSF53850">
    <property type="entry name" value="Periplasmic binding protein-like II"/>
    <property type="match status" value="1"/>
</dbReference>
<feature type="chain" id="PRO_5006065371" evidence="3">
    <location>
        <begin position="24"/>
        <end position="518"/>
    </location>
</feature>
<gene>
    <name evidence="5" type="ORF">PH7735_03320</name>
</gene>
<keyword evidence="6" id="KW-1185">Reference proteome</keyword>
<name>A0A0P1IL28_9RHOB</name>
<dbReference type="Proteomes" id="UP000051870">
    <property type="component" value="Unassembled WGS sequence"/>
</dbReference>
<dbReference type="EMBL" id="CYTW01000004">
    <property type="protein sequence ID" value="CUK08994.1"/>
    <property type="molecule type" value="Genomic_DNA"/>
</dbReference>
<sequence length="518" mass="56549">MLQLRAAIFAALSLFLGANFAFAQDVMLTSRDGKVEITGNLLGFDGEFYRVDTIYGELTVDGSGVQCDGPGCPNLMNFVAEVSISGAAGMAEVLMPALIEAFALRNSYQVERHSTDIHQFEYHLSDAEGTKLARFYFSASNSDEGFADLLADEADIAMSLREIRPNEAKLGFDAGLGDMRTANRSRVLALDGMVPIVAPGNPVRDISLVNLAKVFSGEIDNWQALGGPDAEIALHLMEAQSGLAQAVEDQLMKRAQLDLQEGIFRHNRNLSLTSAVSRDPFAIGIGSFAQLGRAFPLTLSGSCGFSLSVSRRNIKTEDYPLTAPMFLYFPARRLPKVAREFLTYTRSPSAQIVIRRAGYVDQAPEEVAINFQGDRFANAISVAGEDVALEELQRMVGRLTPMKRLTTSFRFEAGRTQLDAQSRSNVQQFARALEAGTYDGREVLFVGFSDGDGPASGNREIALKRSDAVRRAVLAAAETINPDLLTLDIDAFGEAMPMACDDSAWGRQVNRRVEIWVR</sequence>
<evidence type="ECO:0000313" key="6">
    <source>
        <dbReference type="Proteomes" id="UP000051870"/>
    </source>
</evidence>
<keyword evidence="2" id="KW-0472">Membrane</keyword>
<feature type="domain" description="OmpA-like" evidence="4">
    <location>
        <begin position="398"/>
        <end position="518"/>
    </location>
</feature>
<dbReference type="InterPro" id="IPR036737">
    <property type="entry name" value="OmpA-like_sf"/>
</dbReference>
<dbReference type="GO" id="GO:0016020">
    <property type="term" value="C:membrane"/>
    <property type="evidence" value="ECO:0007669"/>
    <property type="project" value="UniProtKB-UniRule"/>
</dbReference>
<dbReference type="Pfam" id="PF00691">
    <property type="entry name" value="OmpA"/>
    <property type="match status" value="1"/>
</dbReference>
<organism evidence="5 6">
    <name type="scientific">Shimia thalassica</name>
    <dbReference type="NCBI Taxonomy" id="1715693"/>
    <lineage>
        <taxon>Bacteria</taxon>
        <taxon>Pseudomonadati</taxon>
        <taxon>Pseudomonadota</taxon>
        <taxon>Alphaproteobacteria</taxon>
        <taxon>Rhodobacterales</taxon>
        <taxon>Roseobacteraceae</taxon>
    </lineage>
</organism>
<evidence type="ECO:0000256" key="3">
    <source>
        <dbReference type="SAM" id="SignalP"/>
    </source>
</evidence>
<accession>A0A0P1IL28</accession>
<dbReference type="InterPro" id="IPR024370">
    <property type="entry name" value="PBP_domain"/>
</dbReference>
<protein>
    <submittedName>
        <fullName evidence="5">Phosphate binding protein</fullName>
    </submittedName>
</protein>
<feature type="signal peptide" evidence="3">
    <location>
        <begin position="1"/>
        <end position="23"/>
    </location>
</feature>
<reference evidence="6" key="1">
    <citation type="submission" date="2015-09" db="EMBL/GenBank/DDBJ databases">
        <authorList>
            <person name="Rodrigo-Torres Lidia"/>
            <person name="Arahal R.David."/>
        </authorList>
    </citation>
    <scope>NUCLEOTIDE SEQUENCE [LARGE SCALE GENOMIC DNA]</scope>
    <source>
        <strain evidence="6">CECT 7735</strain>
    </source>
</reference>
<evidence type="ECO:0000256" key="2">
    <source>
        <dbReference type="PROSITE-ProRule" id="PRU00473"/>
    </source>
</evidence>
<dbReference type="PANTHER" id="PTHR30570:SF1">
    <property type="entry name" value="PHOSPHATE-BINDING PROTEIN PSTS"/>
    <property type="match status" value="1"/>
</dbReference>
<dbReference type="RefSeq" id="WP_058312489.1">
    <property type="nucleotide sequence ID" value="NZ_CYTW01000004.1"/>
</dbReference>
<keyword evidence="1 3" id="KW-0732">Signal</keyword>
<dbReference type="AlphaFoldDB" id="A0A0P1IL28"/>
<dbReference type="InterPro" id="IPR006665">
    <property type="entry name" value="OmpA-like"/>
</dbReference>
<dbReference type="Gene3D" id="3.30.1330.60">
    <property type="entry name" value="OmpA-like domain"/>
    <property type="match status" value="1"/>
</dbReference>
<dbReference type="STRING" id="1715693.PH7735_03320"/>
<dbReference type="Gene3D" id="3.40.190.10">
    <property type="entry name" value="Periplasmic binding protein-like II"/>
    <property type="match status" value="2"/>
</dbReference>
<dbReference type="PROSITE" id="PS51123">
    <property type="entry name" value="OMPA_2"/>
    <property type="match status" value="1"/>
</dbReference>
<dbReference type="InterPro" id="IPR050811">
    <property type="entry name" value="Phosphate_ABC_transporter"/>
</dbReference>
<evidence type="ECO:0000256" key="1">
    <source>
        <dbReference type="ARBA" id="ARBA00022729"/>
    </source>
</evidence>
<dbReference type="PANTHER" id="PTHR30570">
    <property type="entry name" value="PERIPLASMIC PHOSPHATE BINDING COMPONENT OF PHOSPHATE ABC TRANSPORTER"/>
    <property type="match status" value="1"/>
</dbReference>
<dbReference type="Pfam" id="PF12849">
    <property type="entry name" value="PBP_like_2"/>
    <property type="match status" value="1"/>
</dbReference>
<proteinExistence type="predicted"/>
<evidence type="ECO:0000259" key="4">
    <source>
        <dbReference type="PROSITE" id="PS51123"/>
    </source>
</evidence>